<protein>
    <submittedName>
        <fullName evidence="4">Electron transfer flavoprotein alpha subunit</fullName>
    </submittedName>
</protein>
<dbReference type="InterPro" id="IPR001308">
    <property type="entry name" value="ETF_a/FixB"/>
</dbReference>
<dbReference type="KEGG" id="hhi:HAH_0848"/>
<dbReference type="Proteomes" id="UP000005629">
    <property type="component" value="Chromosome I"/>
</dbReference>
<dbReference type="InterPro" id="IPR014729">
    <property type="entry name" value="Rossmann-like_a/b/a_fold"/>
</dbReference>
<dbReference type="GeneID" id="23803838"/>
<sequence length="554" mass="61565">MPDIDPTEHEIAELGPKIKDVDDADELRAMLALEEDGEDRVPVKTLIEDRIDKVESEDDGELDPESVDLSALTVADVANMVREVDDGDVLRDLLEREKAGQDRKTAKSQIESRIESVEGTEETEGEETAEVEYVPPEEKYPELDHPTNDKQWVEGTVGAEYRDMWVYCETQAGELVDVSKEMLGKARELMDTYNEDYDEDERVVAVLIGSDASDHVEDVIAYGADLVVYHEDPRLERFRHQPYTEIFCDMARSGGELAAEGREEVAWKDYHEPRYTVFPATNNGRDLSALVQGELDSGLASDCSGLYIESAMISNPAKVGTAGDKKEFERVLHMKRPDFSGFEYSTILCIDKPNRDFHPQGASVIPGSFEMPDPEYERDGEVVDYEMDLDEEWFTVEVEEYDRLSGGVDLTGNDVVVAVGRGIGDDPTRGIEQALDLVDAFEDADLGLSRGVITSSYSFDGHVEQYVTEERQIGESGQEVEPDVYIAAGISGAIQHKVGCDESDTIIAVNTDPDADIRDFSDYLIEGDLFEVLPRLTEAVEAGELGAMMEASDD</sequence>
<organism evidence="4 5">
    <name type="scientific">Haloarcula hispanica (strain ATCC 33960 / DSM 4426 / JCM 8911 / NBRC 102182 / NCIMB 2187 / VKM B-1755)</name>
    <dbReference type="NCBI Taxonomy" id="634497"/>
    <lineage>
        <taxon>Archaea</taxon>
        <taxon>Methanobacteriati</taxon>
        <taxon>Methanobacteriota</taxon>
        <taxon>Stenosarchaea group</taxon>
        <taxon>Halobacteria</taxon>
        <taxon>Halobacteriales</taxon>
        <taxon>Haloarculaceae</taxon>
        <taxon>Haloarcula</taxon>
    </lineage>
</organism>
<dbReference type="Gene3D" id="3.40.50.620">
    <property type="entry name" value="HUPs"/>
    <property type="match status" value="1"/>
</dbReference>
<dbReference type="EMBL" id="CP002921">
    <property type="protein sequence ID" value="AEM56468.1"/>
    <property type="molecule type" value="Genomic_DNA"/>
</dbReference>
<dbReference type="SUPFAM" id="SSF52402">
    <property type="entry name" value="Adenine nucleotide alpha hydrolases-like"/>
    <property type="match status" value="1"/>
</dbReference>
<dbReference type="RefSeq" id="WP_014039776.1">
    <property type="nucleotide sequence ID" value="NC_015948.1"/>
</dbReference>
<evidence type="ECO:0000256" key="2">
    <source>
        <dbReference type="SAM" id="MobiDB-lite"/>
    </source>
</evidence>
<dbReference type="OrthoDB" id="7021at2157"/>
<feature type="compositionally biased region" description="Basic and acidic residues" evidence="2">
    <location>
        <begin position="98"/>
        <end position="116"/>
    </location>
</feature>
<evidence type="ECO:0000313" key="5">
    <source>
        <dbReference type="Proteomes" id="UP000005629"/>
    </source>
</evidence>
<name>G0HVW8_HALHT</name>
<feature type="compositionally biased region" description="Acidic residues" evidence="2">
    <location>
        <begin position="118"/>
        <end position="130"/>
    </location>
</feature>
<dbReference type="GO" id="GO:0009055">
    <property type="term" value="F:electron transfer activity"/>
    <property type="evidence" value="ECO:0007669"/>
    <property type="project" value="InterPro"/>
</dbReference>
<comment type="similarity">
    <text evidence="1">Belongs to the ETF alpha-subunit/FixB family.</text>
</comment>
<dbReference type="eggNOG" id="arCOG00447">
    <property type="taxonomic scope" value="Archaea"/>
</dbReference>
<dbReference type="InterPro" id="IPR014730">
    <property type="entry name" value="ETF_a/b_N"/>
</dbReference>
<feature type="compositionally biased region" description="Basic and acidic residues" evidence="2">
    <location>
        <begin position="136"/>
        <end position="150"/>
    </location>
</feature>
<gene>
    <name evidence="4" type="primary">etfA2</name>
    <name evidence="4" type="ordered locus">HAH_0848</name>
</gene>
<dbReference type="InterPro" id="IPR029035">
    <property type="entry name" value="DHS-like_NAD/FAD-binding_dom"/>
</dbReference>
<reference evidence="4 5" key="1">
    <citation type="journal article" date="2011" name="J. Bacteriol.">
        <title>Complete genome sequence of Haloarcula hispanica, a model haloarchaeon for studying genetics, metabolism, and virus-host interaction.</title>
        <authorList>
            <person name="Liu H."/>
            <person name="Wu Z."/>
            <person name="Li M."/>
            <person name="Zhang F."/>
            <person name="Zheng H."/>
            <person name="Han J."/>
            <person name="Liu J."/>
            <person name="Zhou J."/>
            <person name="Wang S."/>
            <person name="Xiang H."/>
        </authorList>
    </citation>
    <scope>NUCLEOTIDE SEQUENCE [LARGE SCALE GENOMIC DNA]</scope>
    <source>
        <strain evidence="5">ATCC 33960 / DSM 4426 / JCM 8911 / NBRC 102182 / NCIMB 2187 / VKM B-1755</strain>
    </source>
</reference>
<dbReference type="SMART" id="SM00893">
    <property type="entry name" value="ETF"/>
    <property type="match status" value="1"/>
</dbReference>
<feature type="region of interest" description="Disordered" evidence="2">
    <location>
        <begin position="98"/>
        <end position="150"/>
    </location>
</feature>
<dbReference type="HOGENOM" id="CLU_034178_1_1_2"/>
<dbReference type="InterPro" id="IPR014731">
    <property type="entry name" value="ETF_asu_C"/>
</dbReference>
<evidence type="ECO:0000313" key="4">
    <source>
        <dbReference type="EMBL" id="AEM56468.1"/>
    </source>
</evidence>
<dbReference type="Gene3D" id="3.40.50.1220">
    <property type="entry name" value="TPP-binding domain"/>
    <property type="match status" value="1"/>
</dbReference>
<dbReference type="AlphaFoldDB" id="G0HVW8"/>
<dbReference type="Pfam" id="PF00766">
    <property type="entry name" value="ETF_alpha"/>
    <property type="match status" value="1"/>
</dbReference>
<dbReference type="GO" id="GO:0050660">
    <property type="term" value="F:flavin adenine dinucleotide binding"/>
    <property type="evidence" value="ECO:0007669"/>
    <property type="project" value="InterPro"/>
</dbReference>
<feature type="domain" description="Electron transfer flavoprotein alpha/beta-subunit N-terminal" evidence="3">
    <location>
        <begin position="164"/>
        <end position="398"/>
    </location>
</feature>
<dbReference type="GO" id="GO:0033539">
    <property type="term" value="P:fatty acid beta-oxidation using acyl-CoA dehydrogenase"/>
    <property type="evidence" value="ECO:0007669"/>
    <property type="project" value="TreeGrafter"/>
</dbReference>
<dbReference type="SUPFAM" id="SSF52467">
    <property type="entry name" value="DHS-like NAD/FAD-binding domain"/>
    <property type="match status" value="1"/>
</dbReference>
<accession>G0HVW8</accession>
<dbReference type="Pfam" id="PF01012">
    <property type="entry name" value="ETF"/>
    <property type="match status" value="1"/>
</dbReference>
<evidence type="ECO:0000259" key="3">
    <source>
        <dbReference type="SMART" id="SM00893"/>
    </source>
</evidence>
<dbReference type="PANTHER" id="PTHR43153:SF1">
    <property type="entry name" value="ELECTRON TRANSFER FLAVOPROTEIN SUBUNIT ALPHA, MITOCHONDRIAL"/>
    <property type="match status" value="1"/>
</dbReference>
<proteinExistence type="inferred from homology"/>
<evidence type="ECO:0000256" key="1">
    <source>
        <dbReference type="ARBA" id="ARBA00005817"/>
    </source>
</evidence>
<dbReference type="STRING" id="634497.HAH_0848"/>
<dbReference type="PANTHER" id="PTHR43153">
    <property type="entry name" value="ELECTRON TRANSFER FLAVOPROTEIN ALPHA"/>
    <property type="match status" value="1"/>
</dbReference>